<dbReference type="GO" id="GO:0005524">
    <property type="term" value="F:ATP binding"/>
    <property type="evidence" value="ECO:0007669"/>
    <property type="project" value="UniProtKB-KW"/>
</dbReference>
<dbReference type="InterPro" id="IPR029047">
    <property type="entry name" value="HSP70_peptide-bd_sf"/>
</dbReference>
<evidence type="ECO:0000256" key="3">
    <source>
        <dbReference type="ARBA" id="ARBA00023186"/>
    </source>
</evidence>
<reference evidence="5 6" key="1">
    <citation type="submission" date="2016-11" db="EMBL/GenBank/DDBJ databases">
        <authorList>
            <person name="Kadnikov V."/>
            <person name="Nazina T."/>
        </authorList>
    </citation>
    <scope>NUCLEOTIDE SEQUENCE [LARGE SCALE GENOMIC DNA]</scope>
    <source>
        <strain evidence="5 6">1017</strain>
    </source>
</reference>
<comment type="similarity">
    <text evidence="4">Belongs to the heat shock protein 70 family.</text>
</comment>
<keyword evidence="1 4" id="KW-0547">Nucleotide-binding</keyword>
<dbReference type="Pfam" id="PF00012">
    <property type="entry name" value="HSP70"/>
    <property type="match status" value="2"/>
</dbReference>
<evidence type="ECO:0000256" key="2">
    <source>
        <dbReference type="ARBA" id="ARBA00022840"/>
    </source>
</evidence>
<evidence type="ECO:0000313" key="6">
    <source>
        <dbReference type="Proteomes" id="UP000186030"/>
    </source>
</evidence>
<gene>
    <name evidence="5" type="ORF">BRO54_2124</name>
</gene>
<reference evidence="6" key="2">
    <citation type="submission" date="2017-01" db="EMBL/GenBank/DDBJ databases">
        <title>Genome sequencing and annotation of Geobacillus sp. 1017, a Hydrocarbon-Oxidizing Thermophilic Bacterium Isolated from a Heavy Oil Reservoir (China).</title>
        <authorList>
            <person name="Kadnikov V.V."/>
            <person name="Mardanov A.V."/>
            <person name="Poltaraus A.B."/>
            <person name="Sokolova D.S."/>
            <person name="Semenova E.M."/>
            <person name="Ravin N.V."/>
            <person name="Tourova T.P."/>
            <person name="Nazina T.N."/>
        </authorList>
    </citation>
    <scope>NUCLEOTIDE SEQUENCE [LARGE SCALE GENOMIC DNA]</scope>
    <source>
        <strain evidence="6">1017</strain>
    </source>
</reference>
<dbReference type="SUPFAM" id="SSF100920">
    <property type="entry name" value="Heat shock protein 70kD (HSP70), peptide-binding domain"/>
    <property type="match status" value="1"/>
</dbReference>
<comment type="caution">
    <text evidence="5">The sequence shown here is derived from an EMBL/GenBank/DDBJ whole genome shotgun (WGS) entry which is preliminary data.</text>
</comment>
<dbReference type="Gene3D" id="3.90.640.10">
    <property type="entry name" value="Actin, Chain A, domain 4"/>
    <property type="match status" value="1"/>
</dbReference>
<name>A0A1Q5SYG4_9BACL</name>
<organism evidence="5 6">
    <name type="scientific">Geobacillus proteiniphilus</name>
    <dbReference type="NCBI Taxonomy" id="860353"/>
    <lineage>
        <taxon>Bacteria</taxon>
        <taxon>Bacillati</taxon>
        <taxon>Bacillota</taxon>
        <taxon>Bacilli</taxon>
        <taxon>Bacillales</taxon>
        <taxon>Anoxybacillaceae</taxon>
        <taxon>Geobacillus</taxon>
    </lineage>
</organism>
<dbReference type="AlphaFoldDB" id="A0A1Q5SYG4"/>
<dbReference type="PRINTS" id="PR00301">
    <property type="entry name" value="HEATSHOCK70"/>
</dbReference>
<dbReference type="InterPro" id="IPR043129">
    <property type="entry name" value="ATPase_NBD"/>
</dbReference>
<proteinExistence type="inferred from homology"/>
<evidence type="ECO:0000256" key="1">
    <source>
        <dbReference type="ARBA" id="ARBA00022741"/>
    </source>
</evidence>
<dbReference type="Gene3D" id="2.60.34.10">
    <property type="entry name" value="Substrate Binding Domain Of DNAk, Chain A, domain 1"/>
    <property type="match status" value="1"/>
</dbReference>
<dbReference type="Proteomes" id="UP000186030">
    <property type="component" value="Unassembled WGS sequence"/>
</dbReference>
<dbReference type="GO" id="GO:0140662">
    <property type="term" value="F:ATP-dependent protein folding chaperone"/>
    <property type="evidence" value="ECO:0007669"/>
    <property type="project" value="InterPro"/>
</dbReference>
<dbReference type="Gene3D" id="3.30.420.40">
    <property type="match status" value="2"/>
</dbReference>
<keyword evidence="3" id="KW-0143">Chaperone</keyword>
<accession>A0A1Q5SYG4</accession>
<dbReference type="SUPFAM" id="SSF53067">
    <property type="entry name" value="Actin-like ATPase domain"/>
    <property type="match status" value="2"/>
</dbReference>
<evidence type="ECO:0000256" key="4">
    <source>
        <dbReference type="RuleBase" id="RU003322"/>
    </source>
</evidence>
<dbReference type="PANTHER" id="PTHR19375">
    <property type="entry name" value="HEAT SHOCK PROTEIN 70KDA"/>
    <property type="match status" value="1"/>
</dbReference>
<keyword evidence="2 4" id="KW-0067">ATP-binding</keyword>
<sequence>MGKLECYVGIDLGTTNTTVSIAYLSPTGQLQAETLDIGQVDEYGNYIEEKLLPSVLYIDENSIPYVGRYAKKMARMEPQFTASKAKRYIGEDKKYRWKMANGQYFTPSEVSSFYLKAVKNAVEKRFLGQKIDGAVITIPANFNFQQQGATREAAVLAGFDRNKIIMIPEPTAALIDFLNQEKGASDQYSAFDLNSGPKNILVFDLGGGTCDVTIHRVSRNHNGGFDITELSISQYTELGGTDFDELIMRKLMDKWLHKMMTEKHLTKQQFQALSQHVRLQIRESLLAMAEEAKVQIANKINMTLQMNLNGKSYVELSDEQKKEMDSYNFVQLMANVPEDLRVSLHITKAEIDEAIRPLLDAQYAYEEKKCIEYPIRNAIKEARVPLTMDDIDYVFLVGGMTYYPTVQERIYQLFGRRVVPLMPVNSMYAVSRGAAIYHYNRNRIRLSNIDEIGKTGITMPQNIYIDVFEGEPVTLIKKYTEVPFQKTFANGFYVTGGEHSDYVTEMELELFTADDPKAMERKFLQNAVLEFSKPVRVGAPLTIHLDVDQDRNVTVSAWLTEDETQKIHVNFGIPEYDDDKKQQIRNLQDHLR</sequence>
<protein>
    <submittedName>
        <fullName evidence="5">Chaperone protein DnaK</fullName>
    </submittedName>
</protein>
<evidence type="ECO:0000313" key="5">
    <source>
        <dbReference type="EMBL" id="OKO93061.1"/>
    </source>
</evidence>
<dbReference type="InterPro" id="IPR013126">
    <property type="entry name" value="Hsp_70_fam"/>
</dbReference>
<dbReference type="RefSeq" id="WP_074043859.1">
    <property type="nucleotide sequence ID" value="NZ_MQMG01000025.1"/>
</dbReference>
<dbReference type="EMBL" id="MQMG01000025">
    <property type="protein sequence ID" value="OKO93061.1"/>
    <property type="molecule type" value="Genomic_DNA"/>
</dbReference>